<keyword evidence="6" id="KW-0106">Calcium</keyword>
<dbReference type="InterPro" id="IPR006026">
    <property type="entry name" value="Peptidase_Metallo"/>
</dbReference>
<dbReference type="Pfam" id="PF00353">
    <property type="entry name" value="HemolysinCabind"/>
    <property type="match status" value="1"/>
</dbReference>
<feature type="signal peptide" evidence="7">
    <location>
        <begin position="1"/>
        <end position="28"/>
    </location>
</feature>
<proteinExistence type="inferred from homology"/>
<reference evidence="9 10" key="1">
    <citation type="submission" date="2019-05" db="EMBL/GenBank/DDBJ databases">
        <title>Genome sequences of Thalassotalea litorea 1K03283.</title>
        <authorList>
            <person name="Zhang D."/>
        </authorList>
    </citation>
    <scope>NUCLEOTIDE SEQUENCE [LARGE SCALE GENOMIC DNA]</scope>
    <source>
        <strain evidence="9 10">MCCC 1K03283</strain>
    </source>
</reference>
<accession>A0A5R9II04</accession>
<dbReference type="SUPFAM" id="SSF55486">
    <property type="entry name" value="Metalloproteases ('zincins'), catalytic domain"/>
    <property type="match status" value="1"/>
</dbReference>
<comment type="subcellular location">
    <subcellularLocation>
        <location evidence="2">Secreted</location>
    </subcellularLocation>
</comment>
<protein>
    <recommendedName>
        <fullName evidence="8">Peptidase metallopeptidase domain-containing protein</fullName>
    </recommendedName>
</protein>
<dbReference type="GO" id="GO:0005615">
    <property type="term" value="C:extracellular space"/>
    <property type="evidence" value="ECO:0007669"/>
    <property type="project" value="InterPro"/>
</dbReference>
<dbReference type="CDD" id="cd04277">
    <property type="entry name" value="ZnMc_serralysin_like"/>
    <property type="match status" value="1"/>
</dbReference>
<dbReference type="Pfam" id="PF13583">
    <property type="entry name" value="Reprolysin_4"/>
    <property type="match status" value="1"/>
</dbReference>
<dbReference type="RefSeq" id="WP_138320491.1">
    <property type="nucleotide sequence ID" value="NZ_VCBC01000012.1"/>
</dbReference>
<dbReference type="AlphaFoldDB" id="A0A5R9II04"/>
<keyword evidence="4" id="KW-0964">Secreted</keyword>
<organism evidence="9 10">
    <name type="scientific">Thalassotalea litorea</name>
    <dbReference type="NCBI Taxonomy" id="2020715"/>
    <lineage>
        <taxon>Bacteria</taxon>
        <taxon>Pseudomonadati</taxon>
        <taxon>Pseudomonadota</taxon>
        <taxon>Gammaproteobacteria</taxon>
        <taxon>Alteromonadales</taxon>
        <taxon>Colwelliaceae</taxon>
        <taxon>Thalassotalea</taxon>
    </lineage>
</organism>
<dbReference type="EMBL" id="VCBC01000012">
    <property type="protein sequence ID" value="TLU64209.1"/>
    <property type="molecule type" value="Genomic_DNA"/>
</dbReference>
<evidence type="ECO:0000256" key="3">
    <source>
        <dbReference type="ARBA" id="ARBA00009490"/>
    </source>
</evidence>
<comment type="caution">
    <text evidence="9">The sequence shown here is derived from an EMBL/GenBank/DDBJ whole genome shotgun (WGS) entry which is preliminary data.</text>
</comment>
<evidence type="ECO:0000256" key="4">
    <source>
        <dbReference type="ARBA" id="ARBA00022525"/>
    </source>
</evidence>
<feature type="domain" description="Peptidase metallopeptidase" evidence="8">
    <location>
        <begin position="99"/>
        <end position="263"/>
    </location>
</feature>
<dbReference type="GO" id="GO:0006508">
    <property type="term" value="P:proteolysis"/>
    <property type="evidence" value="ECO:0007669"/>
    <property type="project" value="InterPro"/>
</dbReference>
<dbReference type="InterPro" id="IPR034033">
    <property type="entry name" value="Serralysin-like"/>
</dbReference>
<keyword evidence="10" id="KW-1185">Reference proteome</keyword>
<gene>
    <name evidence="9" type="ORF">FE810_13005</name>
</gene>
<dbReference type="Proteomes" id="UP000307790">
    <property type="component" value="Unassembled WGS sequence"/>
</dbReference>
<evidence type="ECO:0000259" key="8">
    <source>
        <dbReference type="SMART" id="SM00235"/>
    </source>
</evidence>
<name>A0A5R9II04_9GAMM</name>
<dbReference type="GO" id="GO:0008237">
    <property type="term" value="F:metallopeptidase activity"/>
    <property type="evidence" value="ECO:0007669"/>
    <property type="project" value="InterPro"/>
</dbReference>
<dbReference type="OrthoDB" id="733404at2"/>
<keyword evidence="7" id="KW-0732">Signal</keyword>
<dbReference type="GO" id="GO:0008270">
    <property type="term" value="F:zinc ion binding"/>
    <property type="evidence" value="ECO:0007669"/>
    <property type="project" value="InterPro"/>
</dbReference>
<evidence type="ECO:0000256" key="2">
    <source>
        <dbReference type="ARBA" id="ARBA00004613"/>
    </source>
</evidence>
<comment type="similarity">
    <text evidence="3">Belongs to the peptidase M10B family.</text>
</comment>
<dbReference type="InterPro" id="IPR011049">
    <property type="entry name" value="Serralysin-like_metalloprot_C"/>
</dbReference>
<dbReference type="InterPro" id="IPR001343">
    <property type="entry name" value="Hemolysn_Ca-bd"/>
</dbReference>
<dbReference type="SUPFAM" id="SSF51120">
    <property type="entry name" value="beta-Roll"/>
    <property type="match status" value="1"/>
</dbReference>
<evidence type="ECO:0000313" key="9">
    <source>
        <dbReference type="EMBL" id="TLU64209.1"/>
    </source>
</evidence>
<evidence type="ECO:0000256" key="1">
    <source>
        <dbReference type="ARBA" id="ARBA00001913"/>
    </source>
</evidence>
<dbReference type="Pfam" id="PF08548">
    <property type="entry name" value="Peptidase_M10_C"/>
    <property type="match status" value="2"/>
</dbReference>
<evidence type="ECO:0000256" key="5">
    <source>
        <dbReference type="ARBA" id="ARBA00022737"/>
    </source>
</evidence>
<sequence>MTVKCLSNKQLALSLTLGTTLISMNSFASVPEALPEQLQPDLSVIADPENLSIDGFTGGIFREKEIATLPRVINQIWTGYNNSVNAGVITYNFPKGKKLTGLYNNPKYGFTAGNGLSGFSEAQKDAARNSIQLWDDLIAPSFKENSANGADIQFANSEDPGQAYAYYPEYGFTNAKGYKFFSDIFVATPELNWTNAWLSFGGYGVTTLVHEIGHTLGLSHPGAYNGAGATNYVSQAEYAQDSNQYTLMSYWGDEETSNQPFPAGIVDWSTGFYNYPHTPMLHDILSIQAAYGADLTTRSDDTVYGWNSTAGNAVYDFSQNLFPILTIYDAGGNDTIDMSGANASVYINLNDGQYSSGASAVPSDDVINSRRQLMRDAGYTILGNVGPGTSDYWQGLTTSAHAGYLAWETGVQGLGVTSHDNIAIAYGTIIENAIGSSERDYLKGNRADNVLTGNSGDDVLNGLAGADLYVGGEGYDTFVFSNIESGDEIADFETGKDVIVLRDTGVTFTFIGADAFSDTAGELRYDNGQLSGDVDGDGMADLSINLNSAALINSDLIL</sequence>
<evidence type="ECO:0000256" key="6">
    <source>
        <dbReference type="ARBA" id="ARBA00022837"/>
    </source>
</evidence>
<dbReference type="Gene3D" id="2.150.10.10">
    <property type="entry name" value="Serralysin-like metalloprotease, C-terminal"/>
    <property type="match status" value="1"/>
</dbReference>
<dbReference type="Gene3D" id="3.40.390.10">
    <property type="entry name" value="Collagenase (Catalytic Domain)"/>
    <property type="match status" value="1"/>
</dbReference>
<dbReference type="InterPro" id="IPR024079">
    <property type="entry name" value="MetalloPept_cat_dom_sf"/>
</dbReference>
<evidence type="ECO:0000256" key="7">
    <source>
        <dbReference type="SAM" id="SignalP"/>
    </source>
</evidence>
<feature type="chain" id="PRO_5024411160" description="Peptidase metallopeptidase domain-containing protein" evidence="7">
    <location>
        <begin position="29"/>
        <end position="558"/>
    </location>
</feature>
<dbReference type="GO" id="GO:0005509">
    <property type="term" value="F:calcium ion binding"/>
    <property type="evidence" value="ECO:0007669"/>
    <property type="project" value="InterPro"/>
</dbReference>
<keyword evidence="5" id="KW-0677">Repeat</keyword>
<dbReference type="InterPro" id="IPR013858">
    <property type="entry name" value="Peptidase_M10B_C"/>
</dbReference>
<comment type="cofactor">
    <cofactor evidence="1">
        <name>Ca(2+)</name>
        <dbReference type="ChEBI" id="CHEBI:29108"/>
    </cofactor>
</comment>
<dbReference type="SMART" id="SM00235">
    <property type="entry name" value="ZnMc"/>
    <property type="match status" value="1"/>
</dbReference>
<evidence type="ECO:0000313" key="10">
    <source>
        <dbReference type="Proteomes" id="UP000307790"/>
    </source>
</evidence>